<keyword evidence="2" id="KW-1185">Reference proteome</keyword>
<dbReference type="Proteomes" id="UP001057452">
    <property type="component" value="Chromosome 8"/>
</dbReference>
<evidence type="ECO:0000313" key="1">
    <source>
        <dbReference type="EMBL" id="KAI4822515.1"/>
    </source>
</evidence>
<name>A0ACB9X7I8_CHAAC</name>
<comment type="caution">
    <text evidence="1">The sequence shown here is derived from an EMBL/GenBank/DDBJ whole genome shotgun (WGS) entry which is preliminary data.</text>
</comment>
<dbReference type="EMBL" id="CM043792">
    <property type="protein sequence ID" value="KAI4822515.1"/>
    <property type="molecule type" value="Genomic_DNA"/>
</dbReference>
<accession>A0ACB9X7I8</accession>
<protein>
    <submittedName>
        <fullName evidence="1">Uncharacterized protein</fullName>
    </submittedName>
</protein>
<feature type="non-terminal residue" evidence="1">
    <location>
        <position position="148"/>
    </location>
</feature>
<proteinExistence type="predicted"/>
<reference evidence="1" key="1">
    <citation type="submission" date="2022-05" db="EMBL/GenBank/DDBJ databases">
        <title>Chromosome-level genome of Chaenocephalus aceratus.</title>
        <authorList>
            <person name="Park H."/>
        </authorList>
    </citation>
    <scope>NUCLEOTIDE SEQUENCE</scope>
    <source>
        <strain evidence="1">KU_202001</strain>
    </source>
</reference>
<gene>
    <name evidence="1" type="ORF">KUCAC02_008058</name>
</gene>
<evidence type="ECO:0000313" key="2">
    <source>
        <dbReference type="Proteomes" id="UP001057452"/>
    </source>
</evidence>
<organism evidence="1 2">
    <name type="scientific">Chaenocephalus aceratus</name>
    <name type="common">Blackfin icefish</name>
    <name type="synonym">Chaenichthys aceratus</name>
    <dbReference type="NCBI Taxonomy" id="36190"/>
    <lineage>
        <taxon>Eukaryota</taxon>
        <taxon>Metazoa</taxon>
        <taxon>Chordata</taxon>
        <taxon>Craniata</taxon>
        <taxon>Vertebrata</taxon>
        <taxon>Euteleostomi</taxon>
        <taxon>Actinopterygii</taxon>
        <taxon>Neopterygii</taxon>
        <taxon>Teleostei</taxon>
        <taxon>Neoteleostei</taxon>
        <taxon>Acanthomorphata</taxon>
        <taxon>Eupercaria</taxon>
        <taxon>Perciformes</taxon>
        <taxon>Notothenioidei</taxon>
        <taxon>Channichthyidae</taxon>
        <taxon>Chaenocephalus</taxon>
    </lineage>
</organism>
<feature type="non-terminal residue" evidence="1">
    <location>
        <position position="1"/>
    </location>
</feature>
<sequence>FWLQEFVIGGCHNETECRVHSSHVPHSSHEKKWLSNYWRITIIYVWKRNLPQAFVAQHEMNPVTSSQHRQSALTHANKGRPGENASAGSHSHPDNISVLPAPHALTWSSHTDRVANGHFYESKQGRGYSLGQATGLGDMCGNCVEATK</sequence>